<dbReference type="RefSeq" id="WP_111862827.1">
    <property type="nucleotide sequence ID" value="NZ_QLYX01000001.1"/>
</dbReference>
<dbReference type="InterPro" id="IPR022675">
    <property type="entry name" value="G6P_DH_C"/>
</dbReference>
<dbReference type="SUPFAM" id="SSF51735">
    <property type="entry name" value="NAD(P)-binding Rossmann-fold domains"/>
    <property type="match status" value="1"/>
</dbReference>
<feature type="binding site" evidence="7">
    <location>
        <position position="139"/>
    </location>
    <ligand>
        <name>NADP(+)</name>
        <dbReference type="ChEBI" id="CHEBI:58349"/>
    </ligand>
</feature>
<evidence type="ECO:0000256" key="1">
    <source>
        <dbReference type="ARBA" id="ARBA00004937"/>
    </source>
</evidence>
<dbReference type="NCBIfam" id="TIGR00871">
    <property type="entry name" value="zwf"/>
    <property type="match status" value="1"/>
</dbReference>
<dbReference type="PANTHER" id="PTHR23429:SF0">
    <property type="entry name" value="GLUCOSE-6-PHOSPHATE 1-DEHYDROGENASE"/>
    <property type="match status" value="1"/>
</dbReference>
<dbReference type="GO" id="GO:0006006">
    <property type="term" value="P:glucose metabolic process"/>
    <property type="evidence" value="ECO:0007669"/>
    <property type="project" value="UniProtKB-KW"/>
</dbReference>
<evidence type="ECO:0000256" key="4">
    <source>
        <dbReference type="ARBA" id="ARBA00022857"/>
    </source>
</evidence>
<evidence type="ECO:0000259" key="10">
    <source>
        <dbReference type="Pfam" id="PF02781"/>
    </source>
</evidence>
<comment type="catalytic activity">
    <reaction evidence="7">
        <text>D-glucose 6-phosphate + NADP(+) = 6-phospho-D-glucono-1,5-lactone + NADPH + H(+)</text>
        <dbReference type="Rhea" id="RHEA:15841"/>
        <dbReference type="ChEBI" id="CHEBI:15378"/>
        <dbReference type="ChEBI" id="CHEBI:57783"/>
        <dbReference type="ChEBI" id="CHEBI:57955"/>
        <dbReference type="ChEBI" id="CHEBI:58349"/>
        <dbReference type="ChEBI" id="CHEBI:61548"/>
        <dbReference type="EC" id="1.1.1.49"/>
    </reaction>
</comment>
<dbReference type="PIRSF" id="PIRSF000110">
    <property type="entry name" value="G6PD"/>
    <property type="match status" value="1"/>
</dbReference>
<dbReference type="InterPro" id="IPR019796">
    <property type="entry name" value="G6P_DH_AS"/>
</dbReference>
<dbReference type="EC" id="1.1.1.49" evidence="7"/>
<evidence type="ECO:0000256" key="5">
    <source>
        <dbReference type="ARBA" id="ARBA00023002"/>
    </source>
</evidence>
<comment type="function">
    <text evidence="7">Catalyzes the oxidation of glucose 6-phosphate to 6-phosphogluconolactone.</text>
</comment>
<feature type="region of interest" description="Disordered" evidence="8">
    <location>
        <begin position="436"/>
        <end position="467"/>
    </location>
</feature>
<evidence type="ECO:0000256" key="6">
    <source>
        <dbReference type="ARBA" id="ARBA00023277"/>
    </source>
</evidence>
<dbReference type="AlphaFoldDB" id="A0A365HCE0"/>
<keyword evidence="12" id="KW-1185">Reference proteome</keyword>
<dbReference type="InterPro" id="IPR001282">
    <property type="entry name" value="G6P_DH"/>
</dbReference>
<feature type="binding site" evidence="7">
    <location>
        <position position="317"/>
    </location>
    <ligand>
        <name>substrate</name>
    </ligand>
</feature>
<feature type="binding site" evidence="7">
    <location>
        <position position="169"/>
    </location>
    <ligand>
        <name>substrate</name>
    </ligand>
</feature>
<feature type="domain" description="Glucose-6-phosphate dehydrogenase C-terminal" evidence="10">
    <location>
        <begin position="181"/>
        <end position="455"/>
    </location>
</feature>
<dbReference type="SUPFAM" id="SSF55347">
    <property type="entry name" value="Glyceraldehyde-3-phosphate dehydrogenase-like, C-terminal domain"/>
    <property type="match status" value="1"/>
</dbReference>
<keyword evidence="3 7" id="KW-0313">Glucose metabolism</keyword>
<dbReference type="Gene3D" id="3.40.50.720">
    <property type="entry name" value="NAD(P)-binding Rossmann-like Domain"/>
    <property type="match status" value="1"/>
</dbReference>
<feature type="binding site" evidence="7">
    <location>
        <position position="226"/>
    </location>
    <ligand>
        <name>substrate</name>
    </ligand>
</feature>
<dbReference type="EMBL" id="QLYX01000001">
    <property type="protein sequence ID" value="RAY16775.1"/>
    <property type="molecule type" value="Genomic_DNA"/>
</dbReference>
<evidence type="ECO:0000313" key="11">
    <source>
        <dbReference type="EMBL" id="RAY16775.1"/>
    </source>
</evidence>
<reference evidence="11 12" key="1">
    <citation type="submission" date="2018-06" db="EMBL/GenBank/DDBJ databases">
        <title>Actinomadura craniellae sp. nov. isolated from marine sponge Craniella sp.</title>
        <authorList>
            <person name="Li L."/>
            <person name="Xu Q.H."/>
            <person name="Lin H.W."/>
            <person name="Lu Y.H."/>
        </authorList>
    </citation>
    <scope>NUCLEOTIDE SEQUENCE [LARGE SCALE GENOMIC DNA]</scope>
    <source>
        <strain evidence="11 12">LHW63021</strain>
    </source>
</reference>
<dbReference type="Pfam" id="PF00479">
    <property type="entry name" value="G6PD_N"/>
    <property type="match status" value="1"/>
</dbReference>
<dbReference type="Pfam" id="PF02781">
    <property type="entry name" value="G6PD_C"/>
    <property type="match status" value="1"/>
</dbReference>
<dbReference type="GO" id="GO:0004345">
    <property type="term" value="F:glucose-6-phosphate dehydrogenase activity"/>
    <property type="evidence" value="ECO:0007669"/>
    <property type="project" value="UniProtKB-UniRule"/>
</dbReference>
<dbReference type="GO" id="GO:0009051">
    <property type="term" value="P:pentose-phosphate shunt, oxidative branch"/>
    <property type="evidence" value="ECO:0007669"/>
    <property type="project" value="TreeGrafter"/>
</dbReference>
<feature type="binding site" evidence="7">
    <location>
        <begin position="86"/>
        <end position="87"/>
    </location>
    <ligand>
        <name>NADP(+)</name>
        <dbReference type="ChEBI" id="CHEBI:58349"/>
    </ligand>
</feature>
<evidence type="ECO:0000259" key="9">
    <source>
        <dbReference type="Pfam" id="PF00479"/>
    </source>
</evidence>
<dbReference type="GO" id="GO:0050661">
    <property type="term" value="F:NADP binding"/>
    <property type="evidence" value="ECO:0007669"/>
    <property type="project" value="UniProtKB-UniRule"/>
</dbReference>
<comment type="pathway">
    <text evidence="1 7">Carbohydrate degradation; pentose phosphate pathway; D-ribulose 5-phosphate from D-glucose 6-phosphate (oxidative stage): step 1/3.</text>
</comment>
<dbReference type="Proteomes" id="UP000251891">
    <property type="component" value="Unassembled WGS sequence"/>
</dbReference>
<accession>A0A365HCE0</accession>
<dbReference type="InterPro" id="IPR036291">
    <property type="entry name" value="NAD(P)-bd_dom_sf"/>
</dbReference>
<protein>
    <recommendedName>
        <fullName evidence="7">Glucose-6-phosphate 1-dehydrogenase</fullName>
        <shortName evidence="7">G6PD</shortName>
        <ecNumber evidence="7">1.1.1.49</ecNumber>
    </recommendedName>
</protein>
<keyword evidence="4 7" id="KW-0521">NADP</keyword>
<evidence type="ECO:0000313" key="12">
    <source>
        <dbReference type="Proteomes" id="UP000251891"/>
    </source>
</evidence>
<dbReference type="PANTHER" id="PTHR23429">
    <property type="entry name" value="GLUCOSE-6-PHOSPHATE 1-DEHYDROGENASE G6PD"/>
    <property type="match status" value="1"/>
</dbReference>
<comment type="caution">
    <text evidence="7">Lacks conserved residue(s) required for the propagation of feature annotation.</text>
</comment>
<dbReference type="Gene3D" id="3.30.360.10">
    <property type="entry name" value="Dihydrodipicolinate Reductase, domain 2"/>
    <property type="match status" value="1"/>
</dbReference>
<dbReference type="UniPathway" id="UPA00115">
    <property type="reaction ID" value="UER00408"/>
</dbReference>
<dbReference type="InterPro" id="IPR022674">
    <property type="entry name" value="G6P_DH_NAD-bd"/>
</dbReference>
<dbReference type="OrthoDB" id="9802739at2"/>
<comment type="similarity">
    <text evidence="2 7">Belongs to the glucose-6-phosphate dehydrogenase family.</text>
</comment>
<feature type="active site" description="Proton acceptor" evidence="7">
    <location>
        <position position="231"/>
    </location>
</feature>
<keyword evidence="5 7" id="KW-0560">Oxidoreductase</keyword>
<organism evidence="11 12">
    <name type="scientific">Actinomadura craniellae</name>
    <dbReference type="NCBI Taxonomy" id="2231787"/>
    <lineage>
        <taxon>Bacteria</taxon>
        <taxon>Bacillati</taxon>
        <taxon>Actinomycetota</taxon>
        <taxon>Actinomycetes</taxon>
        <taxon>Streptosporangiales</taxon>
        <taxon>Thermomonosporaceae</taxon>
        <taxon>Actinomadura</taxon>
    </lineage>
</organism>
<evidence type="ECO:0000256" key="7">
    <source>
        <dbReference type="HAMAP-Rule" id="MF_00966"/>
    </source>
</evidence>
<dbReference type="PROSITE" id="PS00069">
    <property type="entry name" value="G6P_DEHYDROGENASE"/>
    <property type="match status" value="1"/>
</dbReference>
<keyword evidence="6 7" id="KW-0119">Carbohydrate metabolism</keyword>
<dbReference type="GO" id="GO:0005829">
    <property type="term" value="C:cytosol"/>
    <property type="evidence" value="ECO:0007669"/>
    <property type="project" value="TreeGrafter"/>
</dbReference>
<feature type="binding site" evidence="7">
    <location>
        <position position="173"/>
    </location>
    <ligand>
        <name>substrate</name>
    </ligand>
</feature>
<evidence type="ECO:0000256" key="8">
    <source>
        <dbReference type="SAM" id="MobiDB-lite"/>
    </source>
</evidence>
<dbReference type="HAMAP" id="MF_00966">
    <property type="entry name" value="G6PD"/>
    <property type="match status" value="1"/>
</dbReference>
<name>A0A365HCE0_9ACTN</name>
<feature type="binding site" evidence="7">
    <location>
        <position position="45"/>
    </location>
    <ligand>
        <name>NADP(+)</name>
        <dbReference type="ChEBI" id="CHEBI:58349"/>
    </ligand>
</feature>
<gene>
    <name evidence="7 11" type="primary">zwf</name>
    <name evidence="11" type="ORF">DPM19_00990</name>
</gene>
<dbReference type="PRINTS" id="PR00079">
    <property type="entry name" value="G6PDHDRGNASE"/>
</dbReference>
<evidence type="ECO:0000256" key="2">
    <source>
        <dbReference type="ARBA" id="ARBA00009975"/>
    </source>
</evidence>
<sequence length="467" mass="51340">MSIPRGQVLVLYGIAGDLAKKMIIPALYRLTARGVLDVPVIGVDRGPLDSVALRAHVHGSVAAACGRVDEEVFGALVAKLVPVTGDVTEPALYVQIARHIPGDAFAVHYLAMPPALFGPIAERLGAAGLNTRGRLVVEKPFGHDLASARRLNTVLHRYFPEERLLRVDHFLGKETVQNLVVFRFANSLLEPIWNRGHVATVQITMAEAFDVAGRGAFYDEVGAVRDVLQNHLLQVLAYLTMDPPADHSAESERGEKRRLMYAIRAIAPDDLVRGQYAGYLDTPGVATGSATETYAAARLWIDNWRWADVPFLIRTGKALAVTSTEIAVRLRRPPCMLFASSAADRPRPRPNIVRFRLEPDPGVTFELLAKAPGQIDAVRQVPVSVDFQGEPGQVDSAYERIFTDALSGDPRHFARQDNVEEEWRIVAPVLDAEAPPERYERGSWGPSGADRLTEEGRWIPTAVRARP</sequence>
<proteinExistence type="inferred from homology"/>
<evidence type="ECO:0000256" key="3">
    <source>
        <dbReference type="ARBA" id="ARBA00022526"/>
    </source>
</evidence>
<feature type="domain" description="Glucose-6-phosphate dehydrogenase NAD-binding" evidence="9">
    <location>
        <begin position="10"/>
        <end position="178"/>
    </location>
</feature>
<comment type="caution">
    <text evidence="11">The sequence shown here is derived from an EMBL/GenBank/DDBJ whole genome shotgun (WGS) entry which is preliminary data.</text>
</comment>
<feature type="binding site" evidence="7">
    <location>
        <position position="207"/>
    </location>
    <ligand>
        <name>substrate</name>
    </ligand>
</feature>